<evidence type="ECO:0000313" key="3">
    <source>
        <dbReference type="EMBL" id="QDC61235.1"/>
    </source>
</evidence>
<gene>
    <name evidence="3" type="ORF">FIT74_03485</name>
</gene>
<dbReference type="Proteomes" id="UP000312702">
    <property type="component" value="Chromosome"/>
</dbReference>
<keyword evidence="1" id="KW-0175">Coiled coil</keyword>
<proteinExistence type="predicted"/>
<keyword evidence="2" id="KW-1133">Transmembrane helix</keyword>
<feature type="transmembrane region" description="Helical" evidence="2">
    <location>
        <begin position="6"/>
        <end position="23"/>
    </location>
</feature>
<organism evidence="3 4">
    <name type="scientific">Candidatus Methylopumilus universalis</name>
    <dbReference type="NCBI Taxonomy" id="2588536"/>
    <lineage>
        <taxon>Bacteria</taxon>
        <taxon>Pseudomonadati</taxon>
        <taxon>Pseudomonadota</taxon>
        <taxon>Betaproteobacteria</taxon>
        <taxon>Nitrosomonadales</taxon>
        <taxon>Methylophilaceae</taxon>
        <taxon>Candidatus Methylopumilus</taxon>
    </lineage>
</organism>
<protein>
    <submittedName>
        <fullName evidence="3">Uncharacterized protein</fullName>
    </submittedName>
</protein>
<name>A0ABX5VT95_9PROT</name>
<reference evidence="3 4" key="1">
    <citation type="journal article" date="2019" name="ISME J.">
        <title>Evolution in action: habitat transition from sediment to the pelagial leads to genome streamlining in Methylophilaceae.</title>
        <authorList>
            <person name="Salcher M."/>
            <person name="Schaefle D."/>
            <person name="Kaspar M."/>
            <person name="Neuenschwander S.M."/>
            <person name="Ghai R."/>
        </authorList>
    </citation>
    <scope>NUCLEOTIDE SEQUENCE [LARGE SCALE GENOMIC DNA]</scope>
    <source>
        <strain evidence="3 4">MMS-VI-25</strain>
    </source>
</reference>
<dbReference type="RefSeq" id="WP_139884383.1">
    <property type="nucleotide sequence ID" value="NZ_CP040973.1"/>
</dbReference>
<feature type="coiled-coil region" evidence="1">
    <location>
        <begin position="29"/>
        <end position="56"/>
    </location>
</feature>
<sequence length="98" mass="11380">MNSNTLIGIVIALFAGICFYFNYEAQLHIEMQSKEIEAYKVEIKNLNEKLLVLQDTDNRKKELELLVKDQDVKISQQAQDIENLKLLIIQTSKARKLK</sequence>
<evidence type="ECO:0000256" key="1">
    <source>
        <dbReference type="SAM" id="Coils"/>
    </source>
</evidence>
<evidence type="ECO:0000313" key="4">
    <source>
        <dbReference type="Proteomes" id="UP000312702"/>
    </source>
</evidence>
<keyword evidence="2" id="KW-0472">Membrane</keyword>
<accession>A0ABX5VT95</accession>
<keyword evidence="2" id="KW-0812">Transmembrane</keyword>
<keyword evidence="4" id="KW-1185">Reference proteome</keyword>
<evidence type="ECO:0000256" key="2">
    <source>
        <dbReference type="SAM" id="Phobius"/>
    </source>
</evidence>
<dbReference type="EMBL" id="CP040973">
    <property type="protein sequence ID" value="QDC61235.1"/>
    <property type="molecule type" value="Genomic_DNA"/>
</dbReference>